<evidence type="ECO:0000259" key="6">
    <source>
        <dbReference type="Pfam" id="PF13087"/>
    </source>
</evidence>
<dbReference type="Pfam" id="PF13087">
    <property type="entry name" value="AAA_12"/>
    <property type="match status" value="1"/>
</dbReference>
<keyword evidence="3" id="KW-0378">Hydrolase</keyword>
<evidence type="ECO:0000256" key="4">
    <source>
        <dbReference type="ARBA" id="ARBA00022806"/>
    </source>
</evidence>
<dbReference type="InterPro" id="IPR027417">
    <property type="entry name" value="P-loop_NTPase"/>
</dbReference>
<dbReference type="GO" id="GO:0016787">
    <property type="term" value="F:hydrolase activity"/>
    <property type="evidence" value="ECO:0007669"/>
    <property type="project" value="UniProtKB-KW"/>
</dbReference>
<dbReference type="CDD" id="cd18808">
    <property type="entry name" value="SF1_C_Upf1"/>
    <property type="match status" value="1"/>
</dbReference>
<feature type="domain" description="DNA2/NAM7 helicase-like C-terminal" evidence="6">
    <location>
        <begin position="355"/>
        <end position="537"/>
    </location>
</feature>
<dbReference type="GO" id="GO:0005524">
    <property type="term" value="F:ATP binding"/>
    <property type="evidence" value="ECO:0007669"/>
    <property type="project" value="UniProtKB-KW"/>
</dbReference>
<dbReference type="InterPro" id="IPR045055">
    <property type="entry name" value="DNA2/NAM7-like"/>
</dbReference>
<keyword evidence="9" id="KW-1185">Reference proteome</keyword>
<dbReference type="GO" id="GO:0005694">
    <property type="term" value="C:chromosome"/>
    <property type="evidence" value="ECO:0007669"/>
    <property type="project" value="UniProtKB-ARBA"/>
</dbReference>
<dbReference type="PANTHER" id="PTHR10887:SF515">
    <property type="entry name" value="P-LOOP CONTAINING NUCLEOSIDE TRIPHOSPHATE HYDROLASES SUPERFAMILY PROTEIN"/>
    <property type="match status" value="1"/>
</dbReference>
<evidence type="ECO:0000256" key="2">
    <source>
        <dbReference type="ARBA" id="ARBA00022741"/>
    </source>
</evidence>
<proteinExistence type="predicted"/>
<gene>
    <name evidence="8" type="ORF">CCAM_LOCUS41078</name>
</gene>
<dbReference type="AlphaFoldDB" id="A0A484NDI8"/>
<dbReference type="EMBL" id="OOIL02006652">
    <property type="protein sequence ID" value="VFQ99302.1"/>
    <property type="molecule type" value="Genomic_DNA"/>
</dbReference>
<evidence type="ECO:0000313" key="9">
    <source>
        <dbReference type="Proteomes" id="UP000595140"/>
    </source>
</evidence>
<dbReference type="PANTHER" id="PTHR10887">
    <property type="entry name" value="DNA2/NAM7 HELICASE FAMILY"/>
    <property type="match status" value="1"/>
</dbReference>
<dbReference type="OrthoDB" id="1284174at2759"/>
<sequence>MEGGVSSVKSRVWPNNDVIDMVFSWSLEDIFNDDLYTYQVEKIPDTFCSWKHYLGCYTFPLLVEVREVLASSMDAMGKAPFAEVISFEETKGHGNGFHYNVKVEFWKRRVSAEGEQYKTMPGDLVVISDNNPEAVSDLNRAGWNWSFALVVNVTDDDDDGNSSTCFKVKMPTDFGSKIGAHATIHIVFLENFTTTKRIWSALGMTKNLNIIESVLYTSDEVGDIVGLLIFEFEFNLTSYQSISSSLSHVIPVEKECDVCSPHDEIGSSTEKIDDGLLAMLNESQANAVLTCLERSASLVFCTSSSSFWMHSVEMEPFSLLVIDEAAQMRECESIIALQLPGLQHAVLVGDECQLPAIVHSKYRMHPAISRFPNSSFYHNQLLDAPNVQCKTYEREYLQGRMFGPYSFINVPSGKEESDDIGHSRRNMVEVALVMKIVQKLFKIWRNTGTKLSIGVISPYAAQVIAIRDKIGRRYDNLNGFAIKVKSVDGFQGGEEDIIILSTVRSNRAGTIGFMSSLQRTNVALTRARHCLWIMGNERTLVDSDSVWKALVLDAKKRKCIFSAGDDSDLSRTILDVKKELDQFDDLLNADSILFKNQRWNMLLLAIGIPFLS</sequence>
<dbReference type="GO" id="GO:0004386">
    <property type="term" value="F:helicase activity"/>
    <property type="evidence" value="ECO:0007669"/>
    <property type="project" value="UniProtKB-KW"/>
</dbReference>
<dbReference type="InterPro" id="IPR047187">
    <property type="entry name" value="SF1_C_Upf1"/>
</dbReference>
<name>A0A484NDI8_9ASTE</name>
<dbReference type="Proteomes" id="UP000595140">
    <property type="component" value="Unassembled WGS sequence"/>
</dbReference>
<reference evidence="8 9" key="1">
    <citation type="submission" date="2018-04" db="EMBL/GenBank/DDBJ databases">
        <authorList>
            <person name="Vogel A."/>
        </authorList>
    </citation>
    <scope>NUCLEOTIDE SEQUENCE [LARGE SCALE GENOMIC DNA]</scope>
</reference>
<evidence type="ECO:0000259" key="7">
    <source>
        <dbReference type="Pfam" id="PF20073"/>
    </source>
</evidence>
<protein>
    <submittedName>
        <fullName evidence="8">Uncharacterized protein</fullName>
    </submittedName>
</protein>
<evidence type="ECO:0000256" key="1">
    <source>
        <dbReference type="ARBA" id="ARBA00004474"/>
    </source>
</evidence>
<keyword evidence="4" id="KW-0347">Helicase</keyword>
<dbReference type="InterPro" id="IPR045529">
    <property type="entry name" value="DUF6469"/>
</dbReference>
<dbReference type="SUPFAM" id="SSF52540">
    <property type="entry name" value="P-loop containing nucleoside triphosphate hydrolases"/>
    <property type="match status" value="1"/>
</dbReference>
<evidence type="ECO:0000256" key="5">
    <source>
        <dbReference type="ARBA" id="ARBA00022840"/>
    </source>
</evidence>
<accession>A0A484NDI8</accession>
<feature type="domain" description="DUF6469" evidence="7">
    <location>
        <begin position="80"/>
        <end position="208"/>
    </location>
</feature>
<keyword evidence="2" id="KW-0547">Nucleotide-binding</keyword>
<comment type="subcellular location">
    <subcellularLocation>
        <location evidence="1">Plastid</location>
    </subcellularLocation>
</comment>
<dbReference type="FunFam" id="3.40.50.300:FF:000326">
    <property type="entry name" value="P-loop containing nucleoside triphosphate hydrolase"/>
    <property type="match status" value="1"/>
</dbReference>
<evidence type="ECO:0000256" key="3">
    <source>
        <dbReference type="ARBA" id="ARBA00022801"/>
    </source>
</evidence>
<dbReference type="InterPro" id="IPR041679">
    <property type="entry name" value="DNA2/NAM7-like_C"/>
</dbReference>
<keyword evidence="5" id="KW-0067">ATP-binding</keyword>
<dbReference type="Gene3D" id="3.40.50.300">
    <property type="entry name" value="P-loop containing nucleotide triphosphate hydrolases"/>
    <property type="match status" value="2"/>
</dbReference>
<dbReference type="Pfam" id="PF20073">
    <property type="entry name" value="DUF6469"/>
    <property type="match status" value="1"/>
</dbReference>
<evidence type="ECO:0000313" key="8">
    <source>
        <dbReference type="EMBL" id="VFQ99302.1"/>
    </source>
</evidence>
<dbReference type="GO" id="GO:0009536">
    <property type="term" value="C:plastid"/>
    <property type="evidence" value="ECO:0007669"/>
    <property type="project" value="UniProtKB-SubCell"/>
</dbReference>
<organism evidence="8 9">
    <name type="scientific">Cuscuta campestris</name>
    <dbReference type="NCBI Taxonomy" id="132261"/>
    <lineage>
        <taxon>Eukaryota</taxon>
        <taxon>Viridiplantae</taxon>
        <taxon>Streptophyta</taxon>
        <taxon>Embryophyta</taxon>
        <taxon>Tracheophyta</taxon>
        <taxon>Spermatophyta</taxon>
        <taxon>Magnoliopsida</taxon>
        <taxon>eudicotyledons</taxon>
        <taxon>Gunneridae</taxon>
        <taxon>Pentapetalae</taxon>
        <taxon>asterids</taxon>
        <taxon>lamiids</taxon>
        <taxon>Solanales</taxon>
        <taxon>Convolvulaceae</taxon>
        <taxon>Cuscuteae</taxon>
        <taxon>Cuscuta</taxon>
        <taxon>Cuscuta subgen. Grammica</taxon>
        <taxon>Cuscuta sect. Cleistogrammica</taxon>
    </lineage>
</organism>